<dbReference type="AlphaFoldDB" id="A0A5B7HBV8"/>
<comment type="caution">
    <text evidence="2">The sequence shown here is derived from an EMBL/GenBank/DDBJ whole genome shotgun (WGS) entry which is preliminary data.</text>
</comment>
<protein>
    <submittedName>
        <fullName evidence="2">Uncharacterized protein</fullName>
    </submittedName>
</protein>
<evidence type="ECO:0000313" key="2">
    <source>
        <dbReference type="EMBL" id="MPC67496.1"/>
    </source>
</evidence>
<name>A0A5B7HBV8_PORTR</name>
<reference evidence="2 3" key="1">
    <citation type="submission" date="2019-05" db="EMBL/GenBank/DDBJ databases">
        <title>Another draft genome of Portunus trituberculatus and its Hox gene families provides insights of decapod evolution.</title>
        <authorList>
            <person name="Jeong J.-H."/>
            <person name="Song I."/>
            <person name="Kim S."/>
            <person name="Choi T."/>
            <person name="Kim D."/>
            <person name="Ryu S."/>
            <person name="Kim W."/>
        </authorList>
    </citation>
    <scope>NUCLEOTIDE SEQUENCE [LARGE SCALE GENOMIC DNA]</scope>
    <source>
        <tissue evidence="2">Muscle</tissue>
    </source>
</reference>
<keyword evidence="3" id="KW-1185">Reference proteome</keyword>
<feature type="compositionally biased region" description="Basic and acidic residues" evidence="1">
    <location>
        <begin position="35"/>
        <end position="44"/>
    </location>
</feature>
<organism evidence="2 3">
    <name type="scientific">Portunus trituberculatus</name>
    <name type="common">Swimming crab</name>
    <name type="synonym">Neptunus trituberculatus</name>
    <dbReference type="NCBI Taxonomy" id="210409"/>
    <lineage>
        <taxon>Eukaryota</taxon>
        <taxon>Metazoa</taxon>
        <taxon>Ecdysozoa</taxon>
        <taxon>Arthropoda</taxon>
        <taxon>Crustacea</taxon>
        <taxon>Multicrustacea</taxon>
        <taxon>Malacostraca</taxon>
        <taxon>Eumalacostraca</taxon>
        <taxon>Eucarida</taxon>
        <taxon>Decapoda</taxon>
        <taxon>Pleocyemata</taxon>
        <taxon>Brachyura</taxon>
        <taxon>Eubrachyura</taxon>
        <taxon>Portunoidea</taxon>
        <taxon>Portunidae</taxon>
        <taxon>Portuninae</taxon>
        <taxon>Portunus</taxon>
    </lineage>
</organism>
<dbReference type="EMBL" id="VSRR010026319">
    <property type="protein sequence ID" value="MPC67496.1"/>
    <property type="molecule type" value="Genomic_DNA"/>
</dbReference>
<proteinExistence type="predicted"/>
<sequence>MVQPTRWCLLPLLTPPHKHDGSIDSRRSGQACVARGDKDREYERSASPPMTSRRSHAHTLFLFP</sequence>
<feature type="region of interest" description="Disordered" evidence="1">
    <location>
        <begin position="18"/>
        <end position="64"/>
    </location>
</feature>
<evidence type="ECO:0000256" key="1">
    <source>
        <dbReference type="SAM" id="MobiDB-lite"/>
    </source>
</evidence>
<accession>A0A5B7HBV8</accession>
<feature type="compositionally biased region" description="Basic and acidic residues" evidence="1">
    <location>
        <begin position="18"/>
        <end position="27"/>
    </location>
</feature>
<evidence type="ECO:0000313" key="3">
    <source>
        <dbReference type="Proteomes" id="UP000324222"/>
    </source>
</evidence>
<gene>
    <name evidence="2" type="ORF">E2C01_061673</name>
</gene>
<dbReference type="Proteomes" id="UP000324222">
    <property type="component" value="Unassembled WGS sequence"/>
</dbReference>